<feature type="compositionally biased region" description="Low complexity" evidence="13">
    <location>
        <begin position="658"/>
        <end position="674"/>
    </location>
</feature>
<evidence type="ECO:0000256" key="4">
    <source>
        <dbReference type="ARBA" id="ARBA00022475"/>
    </source>
</evidence>
<evidence type="ECO:0000256" key="6">
    <source>
        <dbReference type="ARBA" id="ARBA00022574"/>
    </source>
</evidence>
<dbReference type="EMBL" id="CAXKWB010010314">
    <property type="protein sequence ID" value="CAL4097542.1"/>
    <property type="molecule type" value="Genomic_DNA"/>
</dbReference>
<accession>A0AAV2QQX3</accession>
<evidence type="ECO:0000256" key="8">
    <source>
        <dbReference type="ARBA" id="ARBA00022794"/>
    </source>
</evidence>
<dbReference type="GO" id="GO:0007399">
    <property type="term" value="P:nervous system development"/>
    <property type="evidence" value="ECO:0007669"/>
    <property type="project" value="TreeGrafter"/>
</dbReference>
<evidence type="ECO:0000256" key="12">
    <source>
        <dbReference type="ARBA" id="ARBA00023273"/>
    </source>
</evidence>
<dbReference type="PANTHER" id="PTHR13667">
    <property type="entry name" value="HOMOLOC-13"/>
    <property type="match status" value="1"/>
</dbReference>
<proteinExistence type="inferred from homology"/>
<evidence type="ECO:0000256" key="10">
    <source>
        <dbReference type="ARBA" id="ARBA00023136"/>
    </source>
</evidence>
<dbReference type="GO" id="GO:0097541">
    <property type="term" value="C:axonemal basal plate"/>
    <property type="evidence" value="ECO:0007669"/>
    <property type="project" value="TreeGrafter"/>
</dbReference>
<dbReference type="GO" id="GO:0045184">
    <property type="term" value="P:establishment of protein localization"/>
    <property type="evidence" value="ECO:0007669"/>
    <property type="project" value="TreeGrafter"/>
</dbReference>
<keyword evidence="5" id="KW-0963">Cytoplasm</keyword>
<protein>
    <submittedName>
        <fullName evidence="14">Uncharacterized protein</fullName>
    </submittedName>
</protein>
<evidence type="ECO:0000313" key="15">
    <source>
        <dbReference type="Proteomes" id="UP001497623"/>
    </source>
</evidence>
<feature type="non-terminal residue" evidence="14">
    <location>
        <position position="800"/>
    </location>
</feature>
<sequence length="800" mass="88627">MVTGDSEMWANAQILKKNSFGGFRYRPFCRRKDHKKIQKKYIEHKRFVQNNRNSWVGYLKYQRVYNTLVHSSTLIDNWQNSLSFQKLFYSNGVLISLYVPGTDFIICAHYGSYLITKSMINKKLPDLIFSKMLSFFLKSANKLNTVDSVVKQQLSKQPPKSYKTLRRCEKSPLIKNCEKIGRNQKKKEKKSTNCAALSNDLIVVWWQSSDSEVYPWSPLAKDRERANILVYGIQGTSLQLLCYCRTEMPPLSVIFSKVQPNVLLTVEQGFGKKGGVTVLSCVYEVERGTLHRTSVTSVPLEAPLMAHSHNPTEDRLLLACNNGVLALHCDSRGMTHVTKAGLIPANIAWLDSGNIVAISNDRGQIQCFDLALSLVRMQLVREDPNPQRILDFSDNFIHQQSLSSLQWAPTDQSHSGHNQLHSPHLLLLHYARGPLACLCIHLNTSNGGVTAPRLVNQYLKHGQVDEAVNLLVSLSWETEGNMALQCLSAICNHLLKSSLTSTAESQLEGALASFHTPVQPLTAAVEDEFGPTVRALTRRFFFLVLRCGHLDKSLRLAIDIGDSDCFLAVNKAASRVGDTQLAASALQHHDHLQSSCSSSHSCSSVLYGSGGSSYSESCSQSCSTCFSDSASESASEEEEVNQEVGDEFVNVDGNGNPANAVANQSSNQSVSYVSGNVPNSPSRASVSHATAITQQDGTVTINIRQPDRLNSANKSEHSTHHHSSGHSKRAQRHKASGSQSTRTVREVFYSSDPNEEFVDAETVFVDKESLQNQYDRTVFHEVSTEEEEGGTVKVVHFGVV</sequence>
<evidence type="ECO:0000313" key="14">
    <source>
        <dbReference type="EMBL" id="CAL4097542.1"/>
    </source>
</evidence>
<keyword evidence="8" id="KW-0970">Cilium biogenesis/degradation</keyword>
<feature type="region of interest" description="Disordered" evidence="13">
    <location>
        <begin position="648"/>
        <end position="743"/>
    </location>
</feature>
<keyword evidence="10" id="KW-0472">Membrane</keyword>
<gene>
    <name evidence="14" type="ORF">MNOR_LOCUS16014</name>
</gene>
<dbReference type="PANTHER" id="PTHR13667:SF5">
    <property type="entry name" value="WD REPEAT-CONTAINING AND PLANAR CELL POLARITY EFFECTOR PROTEIN FRITZ HOMOLOG"/>
    <property type="match status" value="1"/>
</dbReference>
<dbReference type="InterPro" id="IPR036322">
    <property type="entry name" value="WD40_repeat_dom_sf"/>
</dbReference>
<evidence type="ECO:0000256" key="1">
    <source>
        <dbReference type="ARBA" id="ARBA00004236"/>
    </source>
</evidence>
<keyword evidence="4" id="KW-1003">Cell membrane</keyword>
<reference evidence="14 15" key="1">
    <citation type="submission" date="2024-05" db="EMBL/GenBank/DDBJ databases">
        <authorList>
            <person name="Wallberg A."/>
        </authorList>
    </citation>
    <scope>NUCLEOTIDE SEQUENCE [LARGE SCALE GENOMIC DNA]</scope>
</reference>
<dbReference type="Pfam" id="PF11768">
    <property type="entry name" value="Frtz"/>
    <property type="match status" value="1"/>
</dbReference>
<evidence type="ECO:0000256" key="2">
    <source>
        <dbReference type="ARBA" id="ARBA00004430"/>
    </source>
</evidence>
<dbReference type="GO" id="GO:0044782">
    <property type="term" value="P:cilium organization"/>
    <property type="evidence" value="ECO:0007669"/>
    <property type="project" value="TreeGrafter"/>
</dbReference>
<evidence type="ECO:0000256" key="5">
    <source>
        <dbReference type="ARBA" id="ARBA00022490"/>
    </source>
</evidence>
<feature type="compositionally biased region" description="Polar residues" evidence="13">
    <location>
        <begin position="676"/>
        <end position="713"/>
    </location>
</feature>
<keyword evidence="9" id="KW-0969">Cilium</keyword>
<dbReference type="InterPro" id="IPR024511">
    <property type="entry name" value="Frtz"/>
</dbReference>
<keyword evidence="7" id="KW-0677">Repeat</keyword>
<evidence type="ECO:0000256" key="3">
    <source>
        <dbReference type="ARBA" id="ARBA00006059"/>
    </source>
</evidence>
<keyword evidence="15" id="KW-1185">Reference proteome</keyword>
<comment type="caution">
    <text evidence="14">The sequence shown here is derived from an EMBL/GenBank/DDBJ whole genome shotgun (WGS) entry which is preliminary data.</text>
</comment>
<keyword evidence="12" id="KW-0966">Cell projection</keyword>
<evidence type="ECO:0000256" key="9">
    <source>
        <dbReference type="ARBA" id="ARBA00023069"/>
    </source>
</evidence>
<organism evidence="14 15">
    <name type="scientific">Meganyctiphanes norvegica</name>
    <name type="common">Northern krill</name>
    <name type="synonym">Thysanopoda norvegica</name>
    <dbReference type="NCBI Taxonomy" id="48144"/>
    <lineage>
        <taxon>Eukaryota</taxon>
        <taxon>Metazoa</taxon>
        <taxon>Ecdysozoa</taxon>
        <taxon>Arthropoda</taxon>
        <taxon>Crustacea</taxon>
        <taxon>Multicrustacea</taxon>
        <taxon>Malacostraca</taxon>
        <taxon>Eumalacostraca</taxon>
        <taxon>Eucarida</taxon>
        <taxon>Euphausiacea</taxon>
        <taxon>Euphausiidae</taxon>
        <taxon>Meganyctiphanes</taxon>
    </lineage>
</organism>
<evidence type="ECO:0000256" key="13">
    <source>
        <dbReference type="SAM" id="MobiDB-lite"/>
    </source>
</evidence>
<dbReference type="AlphaFoldDB" id="A0AAV2QQX3"/>
<dbReference type="Proteomes" id="UP001497623">
    <property type="component" value="Unassembled WGS sequence"/>
</dbReference>
<evidence type="ECO:0000256" key="11">
    <source>
        <dbReference type="ARBA" id="ARBA00023212"/>
    </source>
</evidence>
<evidence type="ECO:0000256" key="7">
    <source>
        <dbReference type="ARBA" id="ARBA00022737"/>
    </source>
</evidence>
<dbReference type="GO" id="GO:0005886">
    <property type="term" value="C:plasma membrane"/>
    <property type="evidence" value="ECO:0007669"/>
    <property type="project" value="UniProtKB-SubCell"/>
</dbReference>
<feature type="compositionally biased region" description="Basic residues" evidence="13">
    <location>
        <begin position="719"/>
        <end position="735"/>
    </location>
</feature>
<comment type="similarity">
    <text evidence="3">Belongs to the WD repeat fritz family.</text>
</comment>
<name>A0AAV2QQX3_MEGNR</name>
<comment type="subcellular location">
    <subcellularLocation>
        <location evidence="1">Cell membrane</location>
    </subcellularLocation>
    <subcellularLocation>
        <location evidence="2">Cytoplasm</location>
        <location evidence="2">Cytoskeleton</location>
        <location evidence="2">Cilium axoneme</location>
    </subcellularLocation>
</comment>
<keyword evidence="11" id="KW-0206">Cytoskeleton</keyword>
<dbReference type="SUPFAM" id="SSF50978">
    <property type="entry name" value="WD40 repeat-like"/>
    <property type="match status" value="1"/>
</dbReference>
<keyword evidence="6" id="KW-0853">WD repeat</keyword>